<dbReference type="EMBL" id="CAJJDN010000003">
    <property type="protein sequence ID" value="CAD8048293.1"/>
    <property type="molecule type" value="Genomic_DNA"/>
</dbReference>
<name>A0A8S1KBX3_9CILI</name>
<dbReference type="OrthoDB" id="296417at2759"/>
<gene>
    <name evidence="1" type="ORF">PSON_ATCC_30995.1.T0030152</name>
</gene>
<comment type="caution">
    <text evidence="1">The sequence shown here is derived from an EMBL/GenBank/DDBJ whole genome shotgun (WGS) entry which is preliminary data.</text>
</comment>
<dbReference type="AlphaFoldDB" id="A0A8S1KBX3"/>
<evidence type="ECO:0000313" key="2">
    <source>
        <dbReference type="Proteomes" id="UP000692954"/>
    </source>
</evidence>
<sequence>MVIQKNFWQEFRTQGQLIQSLMKNSQRISLLITQKLVDNDKQFYSVLFTIVKQSQKWKQYKADVLVISVIPSLISLNILNGEEIVSVLLLAIYNEYLDFINKQSETHLSLESLPIMKNKYEQLFHNDKKRKQYQIIKEITQTNLLEIHQMLLELFLIYLNQMDQVILKQAIRLGYIFCGSTYTSQELKLLEYHGVQDQIFKVQMSDRSMELLLFIVSSINLSDESILHVHHLINLIRKKAANESRFSVAGLAQSVITITEDVFEGVF</sequence>
<evidence type="ECO:0000313" key="1">
    <source>
        <dbReference type="EMBL" id="CAD8048293.1"/>
    </source>
</evidence>
<proteinExistence type="predicted"/>
<accession>A0A8S1KBX3</accession>
<reference evidence="1" key="1">
    <citation type="submission" date="2021-01" db="EMBL/GenBank/DDBJ databases">
        <authorList>
            <consortium name="Genoscope - CEA"/>
            <person name="William W."/>
        </authorList>
    </citation>
    <scope>NUCLEOTIDE SEQUENCE</scope>
</reference>
<dbReference type="Proteomes" id="UP000692954">
    <property type="component" value="Unassembled WGS sequence"/>
</dbReference>
<organism evidence="1 2">
    <name type="scientific">Paramecium sonneborni</name>
    <dbReference type="NCBI Taxonomy" id="65129"/>
    <lineage>
        <taxon>Eukaryota</taxon>
        <taxon>Sar</taxon>
        <taxon>Alveolata</taxon>
        <taxon>Ciliophora</taxon>
        <taxon>Intramacronucleata</taxon>
        <taxon>Oligohymenophorea</taxon>
        <taxon>Peniculida</taxon>
        <taxon>Parameciidae</taxon>
        <taxon>Paramecium</taxon>
    </lineage>
</organism>
<protein>
    <submittedName>
        <fullName evidence="1">Uncharacterized protein</fullName>
    </submittedName>
</protein>
<keyword evidence="2" id="KW-1185">Reference proteome</keyword>